<organism evidence="1 2">
    <name type="scientific">Ascobolus immersus RN42</name>
    <dbReference type="NCBI Taxonomy" id="1160509"/>
    <lineage>
        <taxon>Eukaryota</taxon>
        <taxon>Fungi</taxon>
        <taxon>Dikarya</taxon>
        <taxon>Ascomycota</taxon>
        <taxon>Pezizomycotina</taxon>
        <taxon>Pezizomycetes</taxon>
        <taxon>Pezizales</taxon>
        <taxon>Ascobolaceae</taxon>
        <taxon>Ascobolus</taxon>
    </lineage>
</organism>
<name>A0A3N4HXY1_ASCIM</name>
<protein>
    <submittedName>
        <fullName evidence="1">Uncharacterized protein</fullName>
    </submittedName>
</protein>
<accession>A0A3N4HXY1</accession>
<dbReference type="AlphaFoldDB" id="A0A3N4HXY1"/>
<dbReference type="EMBL" id="ML119708">
    <property type="protein sequence ID" value="RPA78703.1"/>
    <property type="molecule type" value="Genomic_DNA"/>
</dbReference>
<sequence>MTDPYRQPSKIQEDIPFRHLTATEAALPASILSAAVHRDVLAHFAGLEQINPEWTGTVSECGIPNNYEHDGFYALYCSLLLRSPTNYSYPPPFYDIINEFATFYITDLYPYFYLLGIPKLDLSLNDPRAACVNIIFQLGSCAVLKLPARWSAGLMREDQIILLKEVIRRLLAQIRGLLELEPSNERLRYIEIDRLSYRAYASIITFFGSGDFRSGRLESLIVGYLAEEGVNTMVVRGVEAATRERESLSTNPEPFMPELSSCNVGYIGRIRPRSVPQPKGKCGS</sequence>
<dbReference type="Proteomes" id="UP000275078">
    <property type="component" value="Unassembled WGS sequence"/>
</dbReference>
<reference evidence="1 2" key="1">
    <citation type="journal article" date="2018" name="Nat. Ecol. Evol.">
        <title>Pezizomycetes genomes reveal the molecular basis of ectomycorrhizal truffle lifestyle.</title>
        <authorList>
            <person name="Murat C."/>
            <person name="Payen T."/>
            <person name="Noel B."/>
            <person name="Kuo A."/>
            <person name="Morin E."/>
            <person name="Chen J."/>
            <person name="Kohler A."/>
            <person name="Krizsan K."/>
            <person name="Balestrini R."/>
            <person name="Da Silva C."/>
            <person name="Montanini B."/>
            <person name="Hainaut M."/>
            <person name="Levati E."/>
            <person name="Barry K.W."/>
            <person name="Belfiori B."/>
            <person name="Cichocki N."/>
            <person name="Clum A."/>
            <person name="Dockter R.B."/>
            <person name="Fauchery L."/>
            <person name="Guy J."/>
            <person name="Iotti M."/>
            <person name="Le Tacon F."/>
            <person name="Lindquist E.A."/>
            <person name="Lipzen A."/>
            <person name="Malagnac F."/>
            <person name="Mello A."/>
            <person name="Molinier V."/>
            <person name="Miyauchi S."/>
            <person name="Poulain J."/>
            <person name="Riccioni C."/>
            <person name="Rubini A."/>
            <person name="Sitrit Y."/>
            <person name="Splivallo R."/>
            <person name="Traeger S."/>
            <person name="Wang M."/>
            <person name="Zifcakova L."/>
            <person name="Wipf D."/>
            <person name="Zambonelli A."/>
            <person name="Paolocci F."/>
            <person name="Nowrousian M."/>
            <person name="Ottonello S."/>
            <person name="Baldrian P."/>
            <person name="Spatafora J.W."/>
            <person name="Henrissat B."/>
            <person name="Nagy L.G."/>
            <person name="Aury J.M."/>
            <person name="Wincker P."/>
            <person name="Grigoriev I.V."/>
            <person name="Bonfante P."/>
            <person name="Martin F.M."/>
        </authorList>
    </citation>
    <scope>NUCLEOTIDE SEQUENCE [LARGE SCALE GENOMIC DNA]</scope>
    <source>
        <strain evidence="1 2">RN42</strain>
    </source>
</reference>
<gene>
    <name evidence="1" type="ORF">BJ508DRAFT_153828</name>
</gene>
<evidence type="ECO:0000313" key="2">
    <source>
        <dbReference type="Proteomes" id="UP000275078"/>
    </source>
</evidence>
<proteinExistence type="predicted"/>
<evidence type="ECO:0000313" key="1">
    <source>
        <dbReference type="EMBL" id="RPA78703.1"/>
    </source>
</evidence>
<keyword evidence="2" id="KW-1185">Reference proteome</keyword>